<reference evidence="1" key="1">
    <citation type="submission" date="2021-02" db="EMBL/GenBank/DDBJ databases">
        <authorList>
            <person name="Nowell W R."/>
        </authorList>
    </citation>
    <scope>NUCLEOTIDE SEQUENCE</scope>
</reference>
<protein>
    <submittedName>
        <fullName evidence="1">Uncharacterized protein</fullName>
    </submittedName>
</protein>
<sequence>MIQNYRLRNFNQLMKETSIKLETSQDFILLFGKSLKSTMKKSEIPITLLYSNRTDNELRDIDGIHNIFRKSIAKILNAENQKLPFQSSSSQPIISPVSIFLNT</sequence>
<organism evidence="1 2">
    <name type="scientific">Adineta steineri</name>
    <dbReference type="NCBI Taxonomy" id="433720"/>
    <lineage>
        <taxon>Eukaryota</taxon>
        <taxon>Metazoa</taxon>
        <taxon>Spiralia</taxon>
        <taxon>Gnathifera</taxon>
        <taxon>Rotifera</taxon>
        <taxon>Eurotatoria</taxon>
        <taxon>Bdelloidea</taxon>
        <taxon>Adinetida</taxon>
        <taxon>Adinetidae</taxon>
        <taxon>Adineta</taxon>
    </lineage>
</organism>
<comment type="caution">
    <text evidence="1">The sequence shown here is derived from an EMBL/GenBank/DDBJ whole genome shotgun (WGS) entry which is preliminary data.</text>
</comment>
<dbReference type="Proteomes" id="UP000663868">
    <property type="component" value="Unassembled WGS sequence"/>
</dbReference>
<accession>A0A820RMB6</accession>
<gene>
    <name evidence="1" type="ORF">KXQ929_LOCUS53169</name>
</gene>
<dbReference type="AlphaFoldDB" id="A0A820RMB6"/>
<evidence type="ECO:0000313" key="2">
    <source>
        <dbReference type="Proteomes" id="UP000663868"/>
    </source>
</evidence>
<dbReference type="EMBL" id="CAJOBB010029528">
    <property type="protein sequence ID" value="CAF4437526.1"/>
    <property type="molecule type" value="Genomic_DNA"/>
</dbReference>
<proteinExistence type="predicted"/>
<name>A0A820RMB6_9BILA</name>
<evidence type="ECO:0000313" key="1">
    <source>
        <dbReference type="EMBL" id="CAF4437526.1"/>
    </source>
</evidence>